<gene>
    <name evidence="2" type="ORF">HZF10_08350</name>
</gene>
<keyword evidence="2" id="KW-0808">Transferase</keyword>
<proteinExistence type="predicted"/>
<dbReference type="Proteomes" id="UP000535020">
    <property type="component" value="Unassembled WGS sequence"/>
</dbReference>
<dbReference type="AlphaFoldDB" id="A0A7Y8Y1V5"/>
<dbReference type="CDD" id="cd00761">
    <property type="entry name" value="Glyco_tranf_GTA_type"/>
    <property type="match status" value="1"/>
</dbReference>
<evidence type="ECO:0000313" key="3">
    <source>
        <dbReference type="Proteomes" id="UP000535020"/>
    </source>
</evidence>
<organism evidence="2 3">
    <name type="scientific">Flavobacterium agri</name>
    <dbReference type="NCBI Taxonomy" id="2743471"/>
    <lineage>
        <taxon>Bacteria</taxon>
        <taxon>Pseudomonadati</taxon>
        <taxon>Bacteroidota</taxon>
        <taxon>Flavobacteriia</taxon>
        <taxon>Flavobacteriales</taxon>
        <taxon>Flavobacteriaceae</taxon>
        <taxon>Flavobacterium</taxon>
    </lineage>
</organism>
<dbReference type="Gene3D" id="3.90.550.10">
    <property type="entry name" value="Spore Coat Polysaccharide Biosynthesis Protein SpsA, Chain A"/>
    <property type="match status" value="1"/>
</dbReference>
<sequence>MRFTLIICTYMRPHQLLQLLESVKIQSVYPDEILIVDGSTNDATARILEANPMPNLRYHLVSQNDRGLTKQRNLGITLSDKNSEILCFLDDDTILEPDYFSNLIATYANFSDAIGVGGYITNEVNWTKTDETTPVSASDFTYDGWKRKDGSRFLTRKKLGLDSDRPPGFAPEFSNGRSIGFLPPSGKVYEAEQLMGGVSSFRRSIFGAVWFSNYFEGYGLYEDADFCYRILHLGKLYVNTAARLEHHHAPSGRPNQFQYGKMVVRNGWYVWRVRTPKPSANAKLKWHAITILLAAIRFTNAIFGKKDRTKALTESAGRFAAYARLFFDKPKAPAADKAVQDQ</sequence>
<dbReference type="PANTHER" id="PTHR43685">
    <property type="entry name" value="GLYCOSYLTRANSFERASE"/>
    <property type="match status" value="1"/>
</dbReference>
<dbReference type="EMBL" id="JACBJI010000003">
    <property type="protein sequence ID" value="NYA70926.1"/>
    <property type="molecule type" value="Genomic_DNA"/>
</dbReference>
<feature type="domain" description="Glycosyltransferase 2-like" evidence="1">
    <location>
        <begin position="5"/>
        <end position="154"/>
    </location>
</feature>
<accession>A0A7Y8Y1V5</accession>
<dbReference type="InterPro" id="IPR050834">
    <property type="entry name" value="Glycosyltransf_2"/>
</dbReference>
<keyword evidence="3" id="KW-1185">Reference proteome</keyword>
<dbReference type="GO" id="GO:0016740">
    <property type="term" value="F:transferase activity"/>
    <property type="evidence" value="ECO:0007669"/>
    <property type="project" value="UniProtKB-KW"/>
</dbReference>
<dbReference type="Pfam" id="PF00535">
    <property type="entry name" value="Glycos_transf_2"/>
    <property type="match status" value="1"/>
</dbReference>
<reference evidence="2 3" key="1">
    <citation type="submission" date="2020-07" db="EMBL/GenBank/DDBJ databases">
        <authorList>
            <person name="Sun Q."/>
        </authorList>
    </citation>
    <scope>NUCLEOTIDE SEQUENCE [LARGE SCALE GENOMIC DNA]</scope>
    <source>
        <strain evidence="2 3">MAH-1</strain>
    </source>
</reference>
<dbReference type="InterPro" id="IPR001173">
    <property type="entry name" value="Glyco_trans_2-like"/>
</dbReference>
<dbReference type="SUPFAM" id="SSF53448">
    <property type="entry name" value="Nucleotide-diphospho-sugar transferases"/>
    <property type="match status" value="1"/>
</dbReference>
<protein>
    <submittedName>
        <fullName evidence="2">Glycosyltransferase family 2 protein</fullName>
    </submittedName>
</protein>
<evidence type="ECO:0000313" key="2">
    <source>
        <dbReference type="EMBL" id="NYA70926.1"/>
    </source>
</evidence>
<evidence type="ECO:0000259" key="1">
    <source>
        <dbReference type="Pfam" id="PF00535"/>
    </source>
</evidence>
<comment type="caution">
    <text evidence="2">The sequence shown here is derived from an EMBL/GenBank/DDBJ whole genome shotgun (WGS) entry which is preliminary data.</text>
</comment>
<name>A0A7Y8Y1V5_9FLAO</name>
<dbReference type="InterPro" id="IPR029044">
    <property type="entry name" value="Nucleotide-diphossugar_trans"/>
</dbReference>
<dbReference type="RefSeq" id="WP_176005739.1">
    <property type="nucleotide sequence ID" value="NZ_JABWMI010000010.1"/>
</dbReference>
<dbReference type="PANTHER" id="PTHR43685:SF2">
    <property type="entry name" value="GLYCOSYLTRANSFERASE 2-LIKE DOMAIN-CONTAINING PROTEIN"/>
    <property type="match status" value="1"/>
</dbReference>